<evidence type="ECO:0008006" key="6">
    <source>
        <dbReference type="Google" id="ProtNLM"/>
    </source>
</evidence>
<dbReference type="GO" id="GO:0006813">
    <property type="term" value="P:potassium ion transport"/>
    <property type="evidence" value="ECO:0007669"/>
    <property type="project" value="InterPro"/>
</dbReference>
<reference evidence="5" key="1">
    <citation type="submission" date="2017-09" db="EMBL/GenBank/DDBJ databases">
        <title>Metaegenomics of thermophilic ammonia-oxidizing enrichment culture.</title>
        <authorList>
            <person name="Kato S."/>
            <person name="Suzuki K."/>
        </authorList>
    </citation>
    <scope>NUCLEOTIDE SEQUENCE [LARGE SCALE GENOMIC DNA]</scope>
</reference>
<sequence length="355" mass="39393">MRGALRRRWHLAQAYWRDAVLLLRQFRISLLAFTALTLWGAVWLWLFYRPKRLDFTEALYATLMLIFLNPTLEFPSSALVRPVFFVVPVVGVGIFTEAVIRFGILLFAKSYREEEWQRVMASTYRDHIVVVGIGRVGFRAAQELLRLGEEVVAITLVDDENRHLIRQLRAMGVPVIADDARHPEVLCDARLRDARCLLICTGNDLTNLEIALTARELNPKVRIAARLFSDAIAEHAEKFLGVQVAVSTSAIAAPALVAAAMRRSVAHAFYIGEHLFHVAEFTVDADSPWANSSVGALEQHRTLSVVLLRRADGTLLLHPSAATTIQSGDTLVVVGTPDAIVALSGRGDRGSPRDV</sequence>
<feature type="domain" description="RCK C-terminal" evidence="3">
    <location>
        <begin position="266"/>
        <end position="349"/>
    </location>
</feature>
<gene>
    <name evidence="4" type="ORF">HRbin17_01010</name>
</gene>
<dbReference type="GO" id="GO:0008324">
    <property type="term" value="F:monoatomic cation transmembrane transporter activity"/>
    <property type="evidence" value="ECO:0007669"/>
    <property type="project" value="InterPro"/>
</dbReference>
<dbReference type="InterPro" id="IPR036721">
    <property type="entry name" value="RCK_C_sf"/>
</dbReference>
<dbReference type="EMBL" id="BEHT01000011">
    <property type="protein sequence ID" value="GBC98497.1"/>
    <property type="molecule type" value="Genomic_DNA"/>
</dbReference>
<dbReference type="Proteomes" id="UP000236173">
    <property type="component" value="Unassembled WGS sequence"/>
</dbReference>
<feature type="transmembrane region" description="Helical" evidence="1">
    <location>
        <begin position="26"/>
        <end position="48"/>
    </location>
</feature>
<dbReference type="InterPro" id="IPR050721">
    <property type="entry name" value="Trk_Ktr_HKT_K-transport"/>
</dbReference>
<comment type="caution">
    <text evidence="4">The sequence shown here is derived from an EMBL/GenBank/DDBJ whole genome shotgun (WGS) entry which is preliminary data.</text>
</comment>
<dbReference type="Gene3D" id="3.30.70.1450">
    <property type="entry name" value="Regulator of K+ conductance, C-terminal domain"/>
    <property type="match status" value="1"/>
</dbReference>
<dbReference type="PROSITE" id="PS51202">
    <property type="entry name" value="RCK_C"/>
    <property type="match status" value="1"/>
</dbReference>
<proteinExistence type="predicted"/>
<dbReference type="InterPro" id="IPR006037">
    <property type="entry name" value="RCK_C"/>
</dbReference>
<evidence type="ECO:0000259" key="3">
    <source>
        <dbReference type="PROSITE" id="PS51202"/>
    </source>
</evidence>
<dbReference type="SUPFAM" id="SSF116726">
    <property type="entry name" value="TrkA C-terminal domain-like"/>
    <property type="match status" value="1"/>
</dbReference>
<dbReference type="Pfam" id="PF02254">
    <property type="entry name" value="TrkA_N"/>
    <property type="match status" value="1"/>
</dbReference>
<dbReference type="AlphaFoldDB" id="A0A2H5XBK5"/>
<dbReference type="InterPro" id="IPR003148">
    <property type="entry name" value="RCK_N"/>
</dbReference>
<evidence type="ECO:0000313" key="4">
    <source>
        <dbReference type="EMBL" id="GBC98497.1"/>
    </source>
</evidence>
<evidence type="ECO:0000313" key="5">
    <source>
        <dbReference type="Proteomes" id="UP000236173"/>
    </source>
</evidence>
<feature type="transmembrane region" description="Helical" evidence="1">
    <location>
        <begin position="84"/>
        <end position="108"/>
    </location>
</feature>
<dbReference type="InterPro" id="IPR036291">
    <property type="entry name" value="NAD(P)-bd_dom_sf"/>
</dbReference>
<dbReference type="PANTHER" id="PTHR43833:SF11">
    <property type="entry name" value="VOLTAGE-GATED POTASSIUM CHANNEL KCH"/>
    <property type="match status" value="1"/>
</dbReference>
<keyword evidence="1" id="KW-0812">Transmembrane</keyword>
<dbReference type="PROSITE" id="PS51201">
    <property type="entry name" value="RCK_N"/>
    <property type="match status" value="1"/>
</dbReference>
<keyword evidence="1" id="KW-1133">Transmembrane helix</keyword>
<feature type="transmembrane region" description="Helical" evidence="1">
    <location>
        <begin position="55"/>
        <end position="72"/>
    </location>
</feature>
<name>A0A2H5XBK5_9BACT</name>
<dbReference type="Pfam" id="PF02080">
    <property type="entry name" value="TrkA_C"/>
    <property type="match status" value="1"/>
</dbReference>
<evidence type="ECO:0000259" key="2">
    <source>
        <dbReference type="PROSITE" id="PS51201"/>
    </source>
</evidence>
<dbReference type="SUPFAM" id="SSF51735">
    <property type="entry name" value="NAD(P)-binding Rossmann-fold domains"/>
    <property type="match status" value="1"/>
</dbReference>
<feature type="domain" description="RCK N-terminal" evidence="2">
    <location>
        <begin position="125"/>
        <end position="246"/>
    </location>
</feature>
<dbReference type="Gene3D" id="3.40.50.720">
    <property type="entry name" value="NAD(P)-binding Rossmann-like Domain"/>
    <property type="match status" value="1"/>
</dbReference>
<organism evidence="4 5">
    <name type="scientific">Candidatus Fervidibacter japonicus</name>
    <dbReference type="NCBI Taxonomy" id="2035412"/>
    <lineage>
        <taxon>Bacteria</taxon>
        <taxon>Candidatus Fervidibacterota</taxon>
        <taxon>Candidatus Fervidibacter</taxon>
    </lineage>
</organism>
<protein>
    <recommendedName>
        <fullName evidence="6">Voltage-gated potassium channel Kch</fullName>
    </recommendedName>
</protein>
<keyword evidence="1" id="KW-0472">Membrane</keyword>
<dbReference type="PANTHER" id="PTHR43833">
    <property type="entry name" value="POTASSIUM CHANNEL PROTEIN 2-RELATED-RELATED"/>
    <property type="match status" value="1"/>
</dbReference>
<evidence type="ECO:0000256" key="1">
    <source>
        <dbReference type="SAM" id="Phobius"/>
    </source>
</evidence>
<accession>A0A2H5XBK5</accession>